<accession>A0A5B0X713</accession>
<comment type="caution">
    <text evidence="1">The sequence shown here is derived from an EMBL/GenBank/DDBJ whole genome shotgun (WGS) entry which is preliminary data.</text>
</comment>
<name>A0A5B0X713_9GAMM</name>
<dbReference type="RefSeq" id="WP_149609904.1">
    <property type="nucleotide sequence ID" value="NZ_VTUX01000001.1"/>
</dbReference>
<dbReference type="EMBL" id="VTUX01000001">
    <property type="protein sequence ID" value="KAA1194435.1"/>
    <property type="molecule type" value="Genomic_DNA"/>
</dbReference>
<dbReference type="AlphaFoldDB" id="A0A5B0X713"/>
<dbReference type="Proteomes" id="UP000323708">
    <property type="component" value="Unassembled WGS sequence"/>
</dbReference>
<sequence length="133" mass="14822">MRLDKLVEQIDTAFGETPPFTSVDLDENDRDVLMRVFGDDGYQVYLQDQVNRQIIRDYLTNAVMLGYLPQQDVSGFVEMLGSREARASLSLHMLMSSVEQAAELLASGVPARLKLLEPSADSPPHIHIISSQS</sequence>
<evidence type="ECO:0000313" key="2">
    <source>
        <dbReference type="Proteomes" id="UP000323708"/>
    </source>
</evidence>
<gene>
    <name evidence="1" type="ORF">F0M18_03105</name>
</gene>
<organism evidence="1 2">
    <name type="scientific">Pseudohalioglobus sediminis</name>
    <dbReference type="NCBI Taxonomy" id="2606449"/>
    <lineage>
        <taxon>Bacteria</taxon>
        <taxon>Pseudomonadati</taxon>
        <taxon>Pseudomonadota</taxon>
        <taxon>Gammaproteobacteria</taxon>
        <taxon>Cellvibrionales</taxon>
        <taxon>Halieaceae</taxon>
        <taxon>Pseudohalioglobus</taxon>
    </lineage>
</organism>
<protein>
    <submittedName>
        <fullName evidence="1">Uncharacterized protein</fullName>
    </submittedName>
</protein>
<proteinExistence type="predicted"/>
<reference evidence="1 2" key="1">
    <citation type="submission" date="2019-09" db="EMBL/GenBank/DDBJ databases">
        <authorList>
            <person name="Chen X.-Y."/>
        </authorList>
    </citation>
    <scope>NUCLEOTIDE SEQUENCE [LARGE SCALE GENOMIC DNA]</scope>
    <source>
        <strain evidence="1 2">NY5</strain>
    </source>
</reference>
<evidence type="ECO:0000313" key="1">
    <source>
        <dbReference type="EMBL" id="KAA1194435.1"/>
    </source>
</evidence>
<keyword evidence="2" id="KW-1185">Reference proteome</keyword>